<gene>
    <name evidence="6" type="ORF">SAMN04488063_0678</name>
</gene>
<dbReference type="GO" id="GO:0030170">
    <property type="term" value="F:pyridoxal phosphate binding"/>
    <property type="evidence" value="ECO:0007669"/>
    <property type="project" value="InterPro"/>
</dbReference>
<dbReference type="InterPro" id="IPR015422">
    <property type="entry name" value="PyrdxlP-dep_Trfase_small"/>
</dbReference>
<keyword evidence="3" id="KW-0032">Aminotransferase</keyword>
<dbReference type="SUPFAM" id="SSF53383">
    <property type="entry name" value="PLP-dependent transferases"/>
    <property type="match status" value="1"/>
</dbReference>
<evidence type="ECO:0000256" key="3">
    <source>
        <dbReference type="RuleBase" id="RU000481"/>
    </source>
</evidence>
<feature type="compositionally biased region" description="Polar residues" evidence="4">
    <location>
        <begin position="1"/>
        <end position="11"/>
    </location>
</feature>
<dbReference type="AlphaFoldDB" id="A0A1I2MCG1"/>
<dbReference type="InterPro" id="IPR015424">
    <property type="entry name" value="PyrdxlP-dep_Trfase"/>
</dbReference>
<organism evidence="6 7">
    <name type="scientific">Halopelagius inordinatus</name>
    <dbReference type="NCBI Taxonomy" id="553467"/>
    <lineage>
        <taxon>Archaea</taxon>
        <taxon>Methanobacteriati</taxon>
        <taxon>Methanobacteriota</taxon>
        <taxon>Stenosarchaea group</taxon>
        <taxon>Halobacteria</taxon>
        <taxon>Halobacteriales</taxon>
        <taxon>Haloferacaceae</taxon>
    </lineage>
</organism>
<sequence length="336" mass="36191">MDPDAVSSTSRVPHGGCEDDRLVDFSANTNPRRPPGSAMAYEAAFGVTSRYPADDYAEYRIAAAEYVDCDPKQVVPTAGGLAALRLAFGVTVDSGETVVLPEPSFGEYDREVRLQGGVPVPVAHDELLSVDPTEHAAVVVCNPNNPTGEAYPPTDLRAFLRRCREAGTVLVADEAFLDFTEFPSLAGEDGVVVARSLTKMFGMPGLRAGFAVATGGILDRLERARPTWGLSAPAADVGEFCMRQSSFVAETRDRVAKERARMRDALDDDYGVSPSDAPFLLLDVGDRDVDAVLAHARERGLSLRDARTFPGLDSHVRVAVRLPEENDRLIDALLDA</sequence>
<dbReference type="InterPro" id="IPR004839">
    <property type="entry name" value="Aminotransferase_I/II_large"/>
</dbReference>
<evidence type="ECO:0000259" key="5">
    <source>
        <dbReference type="Pfam" id="PF00155"/>
    </source>
</evidence>
<name>A0A1I2MCG1_9EURY</name>
<dbReference type="RefSeq" id="WP_092888369.1">
    <property type="nucleotide sequence ID" value="NZ_FOOQ01000001.1"/>
</dbReference>
<evidence type="ECO:0000256" key="2">
    <source>
        <dbReference type="ARBA" id="ARBA00022898"/>
    </source>
</evidence>
<dbReference type="Pfam" id="PF00155">
    <property type="entry name" value="Aminotran_1_2"/>
    <property type="match status" value="1"/>
</dbReference>
<dbReference type="Gene3D" id="3.40.640.10">
    <property type="entry name" value="Type I PLP-dependent aspartate aminotransferase-like (Major domain)"/>
    <property type="match status" value="1"/>
</dbReference>
<accession>A0A1I2MCG1</accession>
<comment type="cofactor">
    <cofactor evidence="1 3">
        <name>pyridoxal 5'-phosphate</name>
        <dbReference type="ChEBI" id="CHEBI:597326"/>
    </cofactor>
</comment>
<reference evidence="7" key="1">
    <citation type="submission" date="2016-10" db="EMBL/GenBank/DDBJ databases">
        <authorList>
            <person name="Varghese N."/>
            <person name="Submissions S."/>
        </authorList>
    </citation>
    <scope>NUCLEOTIDE SEQUENCE [LARGE SCALE GENOMIC DNA]</scope>
    <source>
        <strain evidence="7">CGMCC 1.7739</strain>
    </source>
</reference>
<dbReference type="CDD" id="cd00609">
    <property type="entry name" value="AAT_like"/>
    <property type="match status" value="1"/>
</dbReference>
<keyword evidence="2" id="KW-0663">Pyridoxal phosphate</keyword>
<dbReference type="PANTHER" id="PTHR42885:SF1">
    <property type="entry name" value="THREONINE-PHOSPHATE DECARBOXYLASE"/>
    <property type="match status" value="1"/>
</dbReference>
<dbReference type="OrthoDB" id="39225at2157"/>
<dbReference type="InterPro" id="IPR015421">
    <property type="entry name" value="PyrdxlP-dep_Trfase_major"/>
</dbReference>
<proteinExistence type="inferred from homology"/>
<dbReference type="GO" id="GO:0008483">
    <property type="term" value="F:transaminase activity"/>
    <property type="evidence" value="ECO:0007669"/>
    <property type="project" value="UniProtKB-KW"/>
</dbReference>
<feature type="region of interest" description="Disordered" evidence="4">
    <location>
        <begin position="1"/>
        <end position="37"/>
    </location>
</feature>
<evidence type="ECO:0000313" key="7">
    <source>
        <dbReference type="Proteomes" id="UP000198876"/>
    </source>
</evidence>
<evidence type="ECO:0000256" key="4">
    <source>
        <dbReference type="SAM" id="MobiDB-lite"/>
    </source>
</evidence>
<keyword evidence="7" id="KW-1185">Reference proteome</keyword>
<protein>
    <recommendedName>
        <fullName evidence="3">Aminotransferase</fullName>
        <ecNumber evidence="3">2.6.1.-</ecNumber>
    </recommendedName>
</protein>
<dbReference type="EC" id="2.6.1.-" evidence="3"/>
<dbReference type="InterPro" id="IPR004838">
    <property type="entry name" value="NHTrfase_class1_PyrdxlP-BS"/>
</dbReference>
<feature type="domain" description="Aminotransferase class I/classII large" evidence="5">
    <location>
        <begin position="23"/>
        <end position="333"/>
    </location>
</feature>
<keyword evidence="3" id="KW-0808">Transferase</keyword>
<evidence type="ECO:0000313" key="6">
    <source>
        <dbReference type="EMBL" id="SFF89143.1"/>
    </source>
</evidence>
<dbReference type="Proteomes" id="UP000198876">
    <property type="component" value="Unassembled WGS sequence"/>
</dbReference>
<comment type="similarity">
    <text evidence="3">Belongs to the class-I pyridoxal-phosphate-dependent aminotransferase family.</text>
</comment>
<evidence type="ECO:0000256" key="1">
    <source>
        <dbReference type="ARBA" id="ARBA00001933"/>
    </source>
</evidence>
<dbReference type="EMBL" id="FOOQ01000001">
    <property type="protein sequence ID" value="SFF89143.1"/>
    <property type="molecule type" value="Genomic_DNA"/>
</dbReference>
<dbReference type="STRING" id="553467.SAMN04488063_0678"/>
<dbReference type="PROSITE" id="PS00105">
    <property type="entry name" value="AA_TRANSFER_CLASS_1"/>
    <property type="match status" value="1"/>
</dbReference>
<dbReference type="PANTHER" id="PTHR42885">
    <property type="entry name" value="HISTIDINOL-PHOSPHATE AMINOTRANSFERASE-RELATED"/>
    <property type="match status" value="1"/>
</dbReference>
<dbReference type="Gene3D" id="3.90.1150.10">
    <property type="entry name" value="Aspartate Aminotransferase, domain 1"/>
    <property type="match status" value="1"/>
</dbReference>